<name>A0A397JE96_9GLOM</name>
<evidence type="ECO:0000313" key="2">
    <source>
        <dbReference type="Proteomes" id="UP000266861"/>
    </source>
</evidence>
<dbReference type="Proteomes" id="UP000266861">
    <property type="component" value="Unassembled WGS sequence"/>
</dbReference>
<gene>
    <name evidence="1" type="ORF">Glove_48g32</name>
</gene>
<accession>A0A397JE96</accession>
<protein>
    <submittedName>
        <fullName evidence="1">Uncharacterized protein</fullName>
    </submittedName>
</protein>
<reference evidence="1 2" key="1">
    <citation type="submission" date="2018-08" db="EMBL/GenBank/DDBJ databases">
        <title>Genome and evolution of the arbuscular mycorrhizal fungus Diversispora epigaea (formerly Glomus versiforme) and its bacterial endosymbionts.</title>
        <authorList>
            <person name="Sun X."/>
            <person name="Fei Z."/>
            <person name="Harrison M."/>
        </authorList>
    </citation>
    <scope>NUCLEOTIDE SEQUENCE [LARGE SCALE GENOMIC DNA]</scope>
    <source>
        <strain evidence="1 2">IT104</strain>
    </source>
</reference>
<dbReference type="EMBL" id="PQFF01000045">
    <property type="protein sequence ID" value="RHZ86649.1"/>
    <property type="molecule type" value="Genomic_DNA"/>
</dbReference>
<organism evidence="1 2">
    <name type="scientific">Diversispora epigaea</name>
    <dbReference type="NCBI Taxonomy" id="1348612"/>
    <lineage>
        <taxon>Eukaryota</taxon>
        <taxon>Fungi</taxon>
        <taxon>Fungi incertae sedis</taxon>
        <taxon>Mucoromycota</taxon>
        <taxon>Glomeromycotina</taxon>
        <taxon>Glomeromycetes</taxon>
        <taxon>Diversisporales</taxon>
        <taxon>Diversisporaceae</taxon>
        <taxon>Diversispora</taxon>
    </lineage>
</organism>
<sequence>MHKLLVFGIWDLGFRHLGFRHLDFEFERQYVEHTFISKFILHVATTNGKWGKIAFALSKDEISKGKSYWMRQNNYLSNSTTRQVRLWRSSLMGCWITCQNNHLSNSTCQQIEWKEVKLCWNKTELEKIETGTQLLEKELRYLLAHARRKLMFYFTEILIDFFNKVAQQVQATKNASNSLTLCI</sequence>
<evidence type="ECO:0000313" key="1">
    <source>
        <dbReference type="EMBL" id="RHZ86649.1"/>
    </source>
</evidence>
<keyword evidence="2" id="KW-1185">Reference proteome</keyword>
<proteinExistence type="predicted"/>
<dbReference type="AlphaFoldDB" id="A0A397JE96"/>
<comment type="caution">
    <text evidence="1">The sequence shown here is derived from an EMBL/GenBank/DDBJ whole genome shotgun (WGS) entry which is preliminary data.</text>
</comment>